<accession>A0ABQ0G6X6</accession>
<feature type="transmembrane region" description="Helical" evidence="2">
    <location>
        <begin position="416"/>
        <end position="435"/>
    </location>
</feature>
<dbReference type="RefSeq" id="XP_070915245.1">
    <property type="nucleotide sequence ID" value="XM_071059144.1"/>
</dbReference>
<evidence type="ECO:0000256" key="2">
    <source>
        <dbReference type="SAM" id="Phobius"/>
    </source>
</evidence>
<feature type="transmembrane region" description="Helical" evidence="2">
    <location>
        <begin position="250"/>
        <end position="273"/>
    </location>
</feature>
<feature type="transmembrane region" description="Helical" evidence="2">
    <location>
        <begin position="117"/>
        <end position="137"/>
    </location>
</feature>
<evidence type="ECO:0000313" key="3">
    <source>
        <dbReference type="EMBL" id="GAB1313513.1"/>
    </source>
</evidence>
<sequence>MAKQKYDDSAFTRRWCVFGLVVSWFVGVGALLAGAISWYLEVRDGSAPHLVLSHTWREVLPLGLNIFVTLLNDSMGYIHACSLRWSLQREGKLDFNSNLRLLTASKHSRPNRAIPNALYLIGIVLVYGSTSLIFLSLNPELARLLGKDHDRSDANGVHLNTAALVTFGAGILLQAVITNWTLVGTSIPTWSSNPLDVARACTVDENDGHRVEPRIGRCMMGAHLAGEDAKSCRATRRQKPMITAHPHVKWILLLLWILPILSGIWGGGIYGYLLKGNRNSVFGRSWSLLPIFTGSTDSNCTTGQCTDGTSVVNVGWSANGAAGTVGGVFLITAFQSIVTLSLHCAELIVNLSRDEVVYRELIGPRGTNGHYNSIFAAFTAWQTIILFALKSGVHWMFGLAINLQFQLGVNMHLPQIFYFAGISLIAAIFGLFLSLQRPKGYLPASYGHIQTIADIIDEWADSGCMFWGEKHGGGGGNPGYTGTSTQRLKQPDEGKLYGGREGYRASTVGSRVTLVSTPTGMGPLSASTSPPPMHYHSFASPPAYSPIAPPHMQSPPMGQQNTFTQWAQQSHWPQQVQTRPSHNSVNSVYSIRSDYSTQSSQPFLSGYRGW</sequence>
<dbReference type="GeneID" id="98174467"/>
<proteinExistence type="predicted"/>
<feature type="transmembrane region" description="Helical" evidence="2">
    <location>
        <begin position="370"/>
        <end position="389"/>
    </location>
</feature>
<gene>
    <name evidence="3" type="ORF">MFIFM68171_03723</name>
</gene>
<keyword evidence="2" id="KW-0812">Transmembrane</keyword>
<keyword evidence="2" id="KW-0472">Membrane</keyword>
<dbReference type="Proteomes" id="UP001628179">
    <property type="component" value="Unassembled WGS sequence"/>
</dbReference>
<reference evidence="3 4" key="1">
    <citation type="submission" date="2024-09" db="EMBL/GenBank/DDBJ databases">
        <title>Itraconazole resistance in Madurella fahalii resulting from another homologue of gene encoding cytochrome P450 14-alpha sterol demethylase (CYP51).</title>
        <authorList>
            <person name="Yoshioka I."/>
            <person name="Fahal A.H."/>
            <person name="Kaneko S."/>
            <person name="Yaguchi T."/>
        </authorList>
    </citation>
    <scope>NUCLEOTIDE SEQUENCE [LARGE SCALE GENOMIC DNA]</scope>
    <source>
        <strain evidence="3 4">IFM 68171</strain>
    </source>
</reference>
<feature type="transmembrane region" description="Helical" evidence="2">
    <location>
        <begin position="157"/>
        <end position="177"/>
    </location>
</feature>
<feature type="region of interest" description="Disordered" evidence="1">
    <location>
        <begin position="481"/>
        <end position="501"/>
    </location>
</feature>
<comment type="caution">
    <text evidence="3">The sequence shown here is derived from an EMBL/GenBank/DDBJ whole genome shotgun (WGS) entry which is preliminary data.</text>
</comment>
<evidence type="ECO:0000256" key="1">
    <source>
        <dbReference type="SAM" id="MobiDB-lite"/>
    </source>
</evidence>
<organism evidence="3 4">
    <name type="scientific">Madurella fahalii</name>
    <dbReference type="NCBI Taxonomy" id="1157608"/>
    <lineage>
        <taxon>Eukaryota</taxon>
        <taxon>Fungi</taxon>
        <taxon>Dikarya</taxon>
        <taxon>Ascomycota</taxon>
        <taxon>Pezizomycotina</taxon>
        <taxon>Sordariomycetes</taxon>
        <taxon>Sordariomycetidae</taxon>
        <taxon>Sordariales</taxon>
        <taxon>Sordariales incertae sedis</taxon>
        <taxon>Madurella</taxon>
    </lineage>
</organism>
<protein>
    <submittedName>
        <fullName evidence="3">Uncharacterized protein</fullName>
    </submittedName>
</protein>
<feature type="transmembrane region" description="Helical" evidence="2">
    <location>
        <begin position="15"/>
        <end position="40"/>
    </location>
</feature>
<keyword evidence="4" id="KW-1185">Reference proteome</keyword>
<name>A0ABQ0G6X6_9PEZI</name>
<keyword evidence="2" id="KW-1133">Transmembrane helix</keyword>
<dbReference type="EMBL" id="BAAFSV010000002">
    <property type="protein sequence ID" value="GAB1313513.1"/>
    <property type="molecule type" value="Genomic_DNA"/>
</dbReference>
<evidence type="ECO:0000313" key="4">
    <source>
        <dbReference type="Proteomes" id="UP001628179"/>
    </source>
</evidence>